<feature type="coiled-coil region" evidence="1">
    <location>
        <begin position="2"/>
        <end position="29"/>
    </location>
</feature>
<name>A0AAD5SRD9_9FUNG</name>
<dbReference type="EMBL" id="JADGJH010002637">
    <property type="protein sequence ID" value="KAJ3096044.1"/>
    <property type="molecule type" value="Genomic_DNA"/>
</dbReference>
<evidence type="ECO:0008006" key="4">
    <source>
        <dbReference type="Google" id="ProtNLM"/>
    </source>
</evidence>
<evidence type="ECO:0000313" key="3">
    <source>
        <dbReference type="Proteomes" id="UP001211907"/>
    </source>
</evidence>
<keyword evidence="1" id="KW-0175">Coiled coil</keyword>
<dbReference type="GO" id="GO:0003700">
    <property type="term" value="F:DNA-binding transcription factor activity"/>
    <property type="evidence" value="ECO:0007669"/>
    <property type="project" value="InterPro"/>
</dbReference>
<proteinExistence type="predicted"/>
<reference evidence="2" key="1">
    <citation type="submission" date="2020-05" db="EMBL/GenBank/DDBJ databases">
        <title>Phylogenomic resolution of chytrid fungi.</title>
        <authorList>
            <person name="Stajich J.E."/>
            <person name="Amses K."/>
            <person name="Simmons R."/>
            <person name="Seto K."/>
            <person name="Myers J."/>
            <person name="Bonds A."/>
            <person name="Quandt C.A."/>
            <person name="Barry K."/>
            <person name="Liu P."/>
            <person name="Grigoriev I."/>
            <person name="Longcore J.E."/>
            <person name="James T.Y."/>
        </authorList>
    </citation>
    <scope>NUCLEOTIDE SEQUENCE</scope>
    <source>
        <strain evidence="2">JEL0513</strain>
    </source>
</reference>
<dbReference type="Gene3D" id="1.20.5.170">
    <property type="match status" value="1"/>
</dbReference>
<organism evidence="2 3">
    <name type="scientific">Physocladia obscura</name>
    <dbReference type="NCBI Taxonomy" id="109957"/>
    <lineage>
        <taxon>Eukaryota</taxon>
        <taxon>Fungi</taxon>
        <taxon>Fungi incertae sedis</taxon>
        <taxon>Chytridiomycota</taxon>
        <taxon>Chytridiomycota incertae sedis</taxon>
        <taxon>Chytridiomycetes</taxon>
        <taxon>Chytridiales</taxon>
        <taxon>Chytriomycetaceae</taxon>
        <taxon>Physocladia</taxon>
    </lineage>
</organism>
<evidence type="ECO:0000256" key="1">
    <source>
        <dbReference type="SAM" id="Coils"/>
    </source>
</evidence>
<keyword evidence="3" id="KW-1185">Reference proteome</keyword>
<dbReference type="CDD" id="cd14688">
    <property type="entry name" value="bZIP_YAP"/>
    <property type="match status" value="1"/>
</dbReference>
<sequence length="381" mass="42614">MRAAQRALRERKQQKLHDLESEITTLKHEICQLQTQIAGLTASHHTDPPSVLITSLCTNCQIEKLRADCLSENVKKLENFVASLSHLLNTINAPTLDAYPATLTGQYQSRLMTPAIPTTANSQQFFQPKNFQSFIAANNPVLYPAGAIPLNSEDLDSLVATATFENNLFYENNLPQSNISTNAIFESDFQWLDLLPPPSNQMAQRLNSNFSRNLSASEMFGPPNLDILEKAQLIVPSLRRWSEAFDSVAEALLQYINEVVPHSILALPESELTIIASEHEMLSPKICIFKEKVSCILAIQKNSLKEINKLCSLFQLCNANQYQPTEEEDILSEVSLLEFQIKSHMTSLSDLSSYDYAISLAAEDIPFVAAYLTGRHNNNKN</sequence>
<evidence type="ECO:0000313" key="2">
    <source>
        <dbReference type="EMBL" id="KAJ3096044.1"/>
    </source>
</evidence>
<dbReference type="AlphaFoldDB" id="A0AAD5SRD9"/>
<dbReference type="SUPFAM" id="SSF57959">
    <property type="entry name" value="Leucine zipper domain"/>
    <property type="match status" value="1"/>
</dbReference>
<comment type="caution">
    <text evidence="2">The sequence shown here is derived from an EMBL/GenBank/DDBJ whole genome shotgun (WGS) entry which is preliminary data.</text>
</comment>
<dbReference type="InterPro" id="IPR046347">
    <property type="entry name" value="bZIP_sf"/>
</dbReference>
<protein>
    <recommendedName>
        <fullName evidence="4">BZIP domain-containing protein</fullName>
    </recommendedName>
</protein>
<accession>A0AAD5SRD9</accession>
<gene>
    <name evidence="2" type="ORF">HK100_005658</name>
</gene>
<dbReference type="Proteomes" id="UP001211907">
    <property type="component" value="Unassembled WGS sequence"/>
</dbReference>